<accession>A0A5C5PX16</accession>
<reference evidence="1 2" key="1">
    <citation type="submission" date="2019-06" db="EMBL/GenBank/DDBJ databases">
        <title>Pseudomonas bimorpha sp. nov. isolated from bovine raw milk and skim milk concentrate.</title>
        <authorList>
            <person name="Hofmann K."/>
            <person name="Huptas C."/>
            <person name="Doll E."/>
            <person name="Scherer S."/>
            <person name="Wenning M."/>
        </authorList>
    </citation>
    <scope>NUCLEOTIDE SEQUENCE [LARGE SCALE GENOMIC DNA]</scope>
    <source>
        <strain evidence="1 2">DSM 108990</strain>
    </source>
</reference>
<evidence type="ECO:0000313" key="1">
    <source>
        <dbReference type="EMBL" id="TWR83249.1"/>
    </source>
</evidence>
<comment type="caution">
    <text evidence="1">The sequence shown here is derived from an EMBL/GenBank/DDBJ whole genome shotgun (WGS) entry which is preliminary data.</text>
</comment>
<evidence type="ECO:0000313" key="2">
    <source>
        <dbReference type="Proteomes" id="UP000317901"/>
    </source>
</evidence>
<protein>
    <submittedName>
        <fullName evidence="1">Uncharacterized protein</fullName>
    </submittedName>
</protein>
<sequence length="118" mass="12900">MQMTTTTLVVNPCDVEEDDLAVLSCFGSDDDMFLMSRFPDEDDVEFSFDQPAYLLGVKATLSPTVLLIEINADDADALNGDTKLEIFHSTDSSDLPEVEETLRNILSGSGNYVSLLGQ</sequence>
<dbReference type="OrthoDB" id="8912133at2"/>
<dbReference type="AlphaFoldDB" id="A0A5C5PX16"/>
<name>A0A5C5PX16_9PSED</name>
<dbReference type="EMBL" id="VFIP01000059">
    <property type="protein sequence ID" value="TWR83249.1"/>
    <property type="molecule type" value="Genomic_DNA"/>
</dbReference>
<proteinExistence type="predicted"/>
<dbReference type="Proteomes" id="UP000317901">
    <property type="component" value="Unassembled WGS sequence"/>
</dbReference>
<organism evidence="1 2">
    <name type="scientific">Pseudomonas saxonica</name>
    <dbReference type="NCBI Taxonomy" id="2600598"/>
    <lineage>
        <taxon>Bacteria</taxon>
        <taxon>Pseudomonadati</taxon>
        <taxon>Pseudomonadota</taxon>
        <taxon>Gammaproteobacteria</taxon>
        <taxon>Pseudomonadales</taxon>
        <taxon>Pseudomonadaceae</taxon>
        <taxon>Pseudomonas</taxon>
    </lineage>
</organism>
<dbReference type="RefSeq" id="WP_146427341.1">
    <property type="nucleotide sequence ID" value="NZ_CP142033.1"/>
</dbReference>
<gene>
    <name evidence="1" type="ORF">FJD37_21085</name>
</gene>